<name>A0A2G5VBH8_9PELO</name>
<dbReference type="Proteomes" id="UP000230233">
    <property type="component" value="Chromosome II"/>
</dbReference>
<dbReference type="InterPro" id="IPR000210">
    <property type="entry name" value="BTB/POZ_dom"/>
</dbReference>
<dbReference type="Gene3D" id="3.30.710.10">
    <property type="entry name" value="Potassium Channel Kv1.1, Chain A"/>
    <property type="match status" value="1"/>
</dbReference>
<dbReference type="PANTHER" id="PTHR11145:SF19">
    <property type="entry name" value="BTB DOMAIN-CONTAINING PROTEIN-RELATED"/>
    <property type="match status" value="1"/>
</dbReference>
<evidence type="ECO:0000313" key="2">
    <source>
        <dbReference type="EMBL" id="PIC49133.1"/>
    </source>
</evidence>
<feature type="domain" description="BTB" evidence="1">
    <location>
        <begin position="3"/>
        <end position="71"/>
    </location>
</feature>
<protein>
    <recommendedName>
        <fullName evidence="1">BTB domain-containing protein</fullName>
    </recommendedName>
</protein>
<gene>
    <name evidence="2" type="primary">Cnig_chr_II.g7839</name>
    <name evidence="2" type="ORF">B9Z55_007839</name>
</gene>
<dbReference type="PROSITE" id="PS50097">
    <property type="entry name" value="BTB"/>
    <property type="match status" value="1"/>
</dbReference>
<reference evidence="3" key="1">
    <citation type="submission" date="2017-10" db="EMBL/GenBank/DDBJ databases">
        <title>Rapid genome shrinkage in a self-fertile nematode reveals novel sperm competition proteins.</title>
        <authorList>
            <person name="Yin D."/>
            <person name="Schwarz E.M."/>
            <person name="Thomas C.G."/>
            <person name="Felde R.L."/>
            <person name="Korf I.F."/>
            <person name="Cutter A.D."/>
            <person name="Schartner C.M."/>
            <person name="Ralston E.J."/>
            <person name="Meyer B.J."/>
            <person name="Haag E.S."/>
        </authorList>
    </citation>
    <scope>NUCLEOTIDE SEQUENCE [LARGE SCALE GENOMIC DNA]</scope>
    <source>
        <strain evidence="3">JU1422</strain>
    </source>
</reference>
<dbReference type="Pfam" id="PF02214">
    <property type="entry name" value="BTB_2"/>
    <property type="match status" value="1"/>
</dbReference>
<dbReference type="AlphaFoldDB" id="A0A2G5VBH8"/>
<evidence type="ECO:0000313" key="3">
    <source>
        <dbReference type="Proteomes" id="UP000230233"/>
    </source>
</evidence>
<dbReference type="GO" id="GO:0051260">
    <property type="term" value="P:protein homooligomerization"/>
    <property type="evidence" value="ECO:0007669"/>
    <property type="project" value="InterPro"/>
</dbReference>
<dbReference type="OrthoDB" id="2414723at2759"/>
<evidence type="ECO:0000259" key="1">
    <source>
        <dbReference type="PROSITE" id="PS50097"/>
    </source>
</evidence>
<dbReference type="EMBL" id="PDUG01000002">
    <property type="protein sequence ID" value="PIC49133.1"/>
    <property type="molecule type" value="Genomic_DNA"/>
</dbReference>
<keyword evidence="3" id="KW-1185">Reference proteome</keyword>
<dbReference type="STRING" id="1611254.A0A2G5VBH8"/>
<dbReference type="CDD" id="cd18316">
    <property type="entry name" value="BTB_POZ_KCTD-like"/>
    <property type="match status" value="1"/>
</dbReference>
<organism evidence="2 3">
    <name type="scientific">Caenorhabditis nigoni</name>
    <dbReference type="NCBI Taxonomy" id="1611254"/>
    <lineage>
        <taxon>Eukaryota</taxon>
        <taxon>Metazoa</taxon>
        <taxon>Ecdysozoa</taxon>
        <taxon>Nematoda</taxon>
        <taxon>Chromadorea</taxon>
        <taxon>Rhabditida</taxon>
        <taxon>Rhabditina</taxon>
        <taxon>Rhabditomorpha</taxon>
        <taxon>Rhabditoidea</taxon>
        <taxon>Rhabditidae</taxon>
        <taxon>Peloderinae</taxon>
        <taxon>Caenorhabditis</taxon>
    </lineage>
</organism>
<dbReference type="SMART" id="SM00225">
    <property type="entry name" value="BTB"/>
    <property type="match status" value="1"/>
</dbReference>
<proteinExistence type="predicted"/>
<dbReference type="SUPFAM" id="SSF54695">
    <property type="entry name" value="POZ domain"/>
    <property type="match status" value="1"/>
</dbReference>
<dbReference type="PANTHER" id="PTHR11145">
    <property type="entry name" value="BTB/POZ DOMAIN-CONTAINING ADAPTER FOR CUL3-MEDIATED RHOA DEGRADATION PROTEIN FAMILY MEMBER"/>
    <property type="match status" value="1"/>
</dbReference>
<comment type="caution">
    <text evidence="2">The sequence shown here is derived from an EMBL/GenBank/DDBJ whole genome shotgun (WGS) entry which is preliminary data.</text>
</comment>
<dbReference type="InterPro" id="IPR011333">
    <property type="entry name" value="SKP1/BTB/POZ_sf"/>
</dbReference>
<sequence length="201" mass="22381">MTDLVKLNVGGTIFQTSKSTLTKFDGFFKTLLETGISVTKDDSDAVFIDRSPKNFEKVLDFMRDGDVALPESPENVKEIQKEAQFYLLEGLVKLCISKPEVQKKSFLVDSNDELGRFIAESKKNAVLVVFYESGRDTVSEIVAKALMLCGDKVDVCFKPCEEKQWSGCIFHDKINNQTSNGVDLNGIRKIISSFIGNSDNS</sequence>
<dbReference type="InterPro" id="IPR003131">
    <property type="entry name" value="T1-type_BTB"/>
</dbReference>
<accession>A0A2G5VBH8</accession>
<dbReference type="InterPro" id="IPR045068">
    <property type="entry name" value="BACURD1-3"/>
</dbReference>